<dbReference type="InterPro" id="IPR006439">
    <property type="entry name" value="HAD-SF_hydro_IA"/>
</dbReference>
<accession>A0A9P7ZQH6</accession>
<keyword evidence="4" id="KW-0460">Magnesium</keyword>
<dbReference type="GO" id="GO:0016791">
    <property type="term" value="F:phosphatase activity"/>
    <property type="evidence" value="ECO:0007669"/>
    <property type="project" value="TreeGrafter"/>
</dbReference>
<dbReference type="Pfam" id="PF00702">
    <property type="entry name" value="Hydrolase"/>
    <property type="match status" value="1"/>
</dbReference>
<dbReference type="GeneID" id="70291261"/>
<evidence type="ECO:0000256" key="1">
    <source>
        <dbReference type="ARBA" id="ARBA00001946"/>
    </source>
</evidence>
<dbReference type="PANTHER" id="PTHR46470">
    <property type="entry name" value="N-ACYLNEURAMINATE-9-PHOSPHATASE"/>
    <property type="match status" value="1"/>
</dbReference>
<sequence>MHVSAVLFDLDNTLFDHVHSLHQALISCRASFEELQPFSPAQLAEAYWRGHDRAYAKHVAREITIQQTDIVKVKLFYKYLGLAEPRSRWVRDEFRRIYKPAYRDSRRAVAGSKDILRTLRAHGKKVGVVTNGEHSEQMDKIEILGLAELVDCVVTSGEMGYSKPDMRIFQHALVKLNVQRSETVMVGDSVQADVKGAIAAGFAGVFLFAPEAREDIREVFGRKVPVLRTMGDLLTHLELESGAQVISGESGMDGQVPPEPKTAQPEPSSTHSISGLRS</sequence>
<dbReference type="InterPro" id="IPR036412">
    <property type="entry name" value="HAD-like_sf"/>
</dbReference>
<comment type="cofactor">
    <cofactor evidence="1">
        <name>Mg(2+)</name>
        <dbReference type="ChEBI" id="CHEBI:18420"/>
    </cofactor>
</comment>
<dbReference type="AlphaFoldDB" id="A0A9P7ZQH6"/>
<dbReference type="GO" id="GO:0044281">
    <property type="term" value="P:small molecule metabolic process"/>
    <property type="evidence" value="ECO:0007669"/>
    <property type="project" value="UniProtKB-ARBA"/>
</dbReference>
<feature type="region of interest" description="Disordered" evidence="5">
    <location>
        <begin position="246"/>
        <end position="278"/>
    </location>
</feature>
<comment type="caution">
    <text evidence="6">The sequence shown here is derived from an EMBL/GenBank/DDBJ whole genome shotgun (WGS) entry which is preliminary data.</text>
</comment>
<gene>
    <name evidence="6" type="ORF">F5Z01DRAFT_510966</name>
</gene>
<organism evidence="6 7">
    <name type="scientific">Emericellopsis atlantica</name>
    <dbReference type="NCBI Taxonomy" id="2614577"/>
    <lineage>
        <taxon>Eukaryota</taxon>
        <taxon>Fungi</taxon>
        <taxon>Dikarya</taxon>
        <taxon>Ascomycota</taxon>
        <taxon>Pezizomycotina</taxon>
        <taxon>Sordariomycetes</taxon>
        <taxon>Hypocreomycetidae</taxon>
        <taxon>Hypocreales</taxon>
        <taxon>Bionectriaceae</taxon>
        <taxon>Emericellopsis</taxon>
    </lineage>
</organism>
<protein>
    <submittedName>
        <fullName evidence="6">HAD-like domain-containing protein</fullName>
    </submittedName>
</protein>
<evidence type="ECO:0000256" key="2">
    <source>
        <dbReference type="ARBA" id="ARBA00022723"/>
    </source>
</evidence>
<dbReference type="PANTHER" id="PTHR46470:SF2">
    <property type="entry name" value="GLYCERALDEHYDE 3-PHOSPHATE PHOSPHATASE"/>
    <property type="match status" value="1"/>
</dbReference>
<dbReference type="GO" id="GO:0046872">
    <property type="term" value="F:metal ion binding"/>
    <property type="evidence" value="ECO:0007669"/>
    <property type="project" value="UniProtKB-KW"/>
</dbReference>
<dbReference type="Gene3D" id="3.40.50.1000">
    <property type="entry name" value="HAD superfamily/HAD-like"/>
    <property type="match status" value="1"/>
</dbReference>
<dbReference type="PRINTS" id="PR00413">
    <property type="entry name" value="HADHALOGNASE"/>
</dbReference>
<dbReference type="NCBIfam" id="TIGR01509">
    <property type="entry name" value="HAD-SF-IA-v3"/>
    <property type="match status" value="1"/>
</dbReference>
<dbReference type="SFLD" id="SFLDG01129">
    <property type="entry name" value="C1.5:_HAD__Beta-PGM__Phosphata"/>
    <property type="match status" value="1"/>
</dbReference>
<dbReference type="SFLD" id="SFLDS00003">
    <property type="entry name" value="Haloacid_Dehalogenase"/>
    <property type="match status" value="1"/>
</dbReference>
<evidence type="ECO:0000256" key="3">
    <source>
        <dbReference type="ARBA" id="ARBA00022801"/>
    </source>
</evidence>
<feature type="compositionally biased region" description="Polar residues" evidence="5">
    <location>
        <begin position="265"/>
        <end position="278"/>
    </location>
</feature>
<reference evidence="6" key="1">
    <citation type="journal article" date="2021" name="IMA Fungus">
        <title>Genomic characterization of three marine fungi, including Emericellopsis atlantica sp. nov. with signatures of a generalist lifestyle and marine biomass degradation.</title>
        <authorList>
            <person name="Hagestad O.C."/>
            <person name="Hou L."/>
            <person name="Andersen J.H."/>
            <person name="Hansen E.H."/>
            <person name="Altermark B."/>
            <person name="Li C."/>
            <person name="Kuhnert E."/>
            <person name="Cox R.J."/>
            <person name="Crous P.W."/>
            <person name="Spatafora J.W."/>
            <person name="Lail K."/>
            <person name="Amirebrahimi M."/>
            <person name="Lipzen A."/>
            <person name="Pangilinan J."/>
            <person name="Andreopoulos W."/>
            <person name="Hayes R.D."/>
            <person name="Ng V."/>
            <person name="Grigoriev I.V."/>
            <person name="Jackson S.A."/>
            <person name="Sutton T.D.S."/>
            <person name="Dobson A.D.W."/>
            <person name="Rama T."/>
        </authorList>
    </citation>
    <scope>NUCLEOTIDE SEQUENCE</scope>
    <source>
        <strain evidence="6">TS7</strain>
    </source>
</reference>
<name>A0A9P7ZQH6_9HYPO</name>
<evidence type="ECO:0000256" key="4">
    <source>
        <dbReference type="ARBA" id="ARBA00022842"/>
    </source>
</evidence>
<dbReference type="Proteomes" id="UP000887229">
    <property type="component" value="Unassembled WGS sequence"/>
</dbReference>
<dbReference type="OrthoDB" id="444127at2759"/>
<dbReference type="RefSeq" id="XP_046120383.1">
    <property type="nucleotide sequence ID" value="XM_046260358.1"/>
</dbReference>
<evidence type="ECO:0000313" key="7">
    <source>
        <dbReference type="Proteomes" id="UP000887229"/>
    </source>
</evidence>
<evidence type="ECO:0000256" key="5">
    <source>
        <dbReference type="SAM" id="MobiDB-lite"/>
    </source>
</evidence>
<keyword evidence="3" id="KW-0378">Hydrolase</keyword>
<keyword evidence="7" id="KW-1185">Reference proteome</keyword>
<dbReference type="EMBL" id="MU251248">
    <property type="protein sequence ID" value="KAG9256459.1"/>
    <property type="molecule type" value="Genomic_DNA"/>
</dbReference>
<dbReference type="InterPro" id="IPR051400">
    <property type="entry name" value="HAD-like_hydrolase"/>
</dbReference>
<dbReference type="Gene3D" id="1.20.120.710">
    <property type="entry name" value="Haloacid dehalogenase hydrolase-like domain"/>
    <property type="match status" value="1"/>
</dbReference>
<evidence type="ECO:0000313" key="6">
    <source>
        <dbReference type="EMBL" id="KAG9256459.1"/>
    </source>
</evidence>
<proteinExistence type="predicted"/>
<dbReference type="SUPFAM" id="SSF56784">
    <property type="entry name" value="HAD-like"/>
    <property type="match status" value="1"/>
</dbReference>
<dbReference type="NCBIfam" id="TIGR01549">
    <property type="entry name" value="HAD-SF-IA-v1"/>
    <property type="match status" value="1"/>
</dbReference>
<dbReference type="InterPro" id="IPR023214">
    <property type="entry name" value="HAD_sf"/>
</dbReference>
<keyword evidence="2" id="KW-0479">Metal-binding</keyword>